<dbReference type="PANTHER" id="PTHR24095:SF14">
    <property type="entry name" value="ACETYL-COENZYME A SYNTHETASE 1"/>
    <property type="match status" value="1"/>
</dbReference>
<dbReference type="PANTHER" id="PTHR24095">
    <property type="entry name" value="ACETYL-COENZYME A SYNTHETASE"/>
    <property type="match status" value="1"/>
</dbReference>
<protein>
    <submittedName>
        <fullName evidence="1">Acetyl-coenzyme A synthetase</fullName>
    </submittedName>
</protein>
<name>A0A699ZXJ2_HAELA</name>
<dbReference type="Proteomes" id="UP000485058">
    <property type="component" value="Unassembled WGS sequence"/>
</dbReference>
<accession>A0A699ZXJ2</accession>
<reference evidence="1 2" key="1">
    <citation type="submission" date="2020-02" db="EMBL/GenBank/DDBJ databases">
        <title>Draft genome sequence of Haematococcus lacustris strain NIES-144.</title>
        <authorList>
            <person name="Morimoto D."/>
            <person name="Nakagawa S."/>
            <person name="Yoshida T."/>
            <person name="Sawayama S."/>
        </authorList>
    </citation>
    <scope>NUCLEOTIDE SEQUENCE [LARGE SCALE GENOMIC DNA]</scope>
    <source>
        <strain evidence="1 2">NIES-144</strain>
    </source>
</reference>
<evidence type="ECO:0000313" key="1">
    <source>
        <dbReference type="EMBL" id="GFH25850.1"/>
    </source>
</evidence>
<dbReference type="GO" id="GO:0006085">
    <property type="term" value="P:acetyl-CoA biosynthetic process"/>
    <property type="evidence" value="ECO:0007669"/>
    <property type="project" value="TreeGrafter"/>
</dbReference>
<keyword evidence="2" id="KW-1185">Reference proteome</keyword>
<dbReference type="EMBL" id="BLLF01002936">
    <property type="protein sequence ID" value="GFH25850.1"/>
    <property type="molecule type" value="Genomic_DNA"/>
</dbReference>
<gene>
    <name evidence="1" type="ORF">HaLaN_23883</name>
</gene>
<proteinExistence type="predicted"/>
<comment type="caution">
    <text evidence="1">The sequence shown here is derived from an EMBL/GenBank/DDBJ whole genome shotgun (WGS) entry which is preliminary data.</text>
</comment>
<dbReference type="GO" id="GO:0003987">
    <property type="term" value="F:acetate-CoA ligase activity"/>
    <property type="evidence" value="ECO:0007669"/>
    <property type="project" value="TreeGrafter"/>
</dbReference>
<dbReference type="Gene3D" id="3.40.50.12780">
    <property type="entry name" value="N-terminal domain of ligase-like"/>
    <property type="match status" value="1"/>
</dbReference>
<evidence type="ECO:0000313" key="2">
    <source>
        <dbReference type="Proteomes" id="UP000485058"/>
    </source>
</evidence>
<dbReference type="AlphaFoldDB" id="A0A699ZXJ2"/>
<dbReference type="SUPFAM" id="SSF56801">
    <property type="entry name" value="Acetyl-CoA synthetase-like"/>
    <property type="match status" value="1"/>
</dbReference>
<dbReference type="InterPro" id="IPR042099">
    <property type="entry name" value="ANL_N_sf"/>
</dbReference>
<feature type="non-terminal residue" evidence="1">
    <location>
        <position position="1"/>
    </location>
</feature>
<organism evidence="1 2">
    <name type="scientific">Haematococcus lacustris</name>
    <name type="common">Green alga</name>
    <name type="synonym">Haematococcus pluvialis</name>
    <dbReference type="NCBI Taxonomy" id="44745"/>
    <lineage>
        <taxon>Eukaryota</taxon>
        <taxon>Viridiplantae</taxon>
        <taxon>Chlorophyta</taxon>
        <taxon>core chlorophytes</taxon>
        <taxon>Chlorophyceae</taxon>
        <taxon>CS clade</taxon>
        <taxon>Chlamydomonadales</taxon>
        <taxon>Haematococcaceae</taxon>
        <taxon>Haematococcus</taxon>
    </lineage>
</organism>
<sequence length="88" mass="10073">SATLPFFGVEPVVVDEKGNELQGVCEGFLMIRRPWPSIMRTIAGDHQRFETTYFNMFRGMYFTGDGCKRDADGYYWVTGRVDDVRPPA</sequence>
<feature type="non-terminal residue" evidence="1">
    <location>
        <position position="88"/>
    </location>
</feature>